<dbReference type="FunFam" id="3.40.50.300:FF:002332">
    <property type="entry name" value="ABC transporter, ATP-binding protein"/>
    <property type="match status" value="1"/>
</dbReference>
<proteinExistence type="inferred from homology"/>
<dbReference type="GO" id="GO:0005524">
    <property type="term" value="F:ATP binding"/>
    <property type="evidence" value="ECO:0007669"/>
    <property type="project" value="UniProtKB-KW"/>
</dbReference>
<dbReference type="EC" id="3.6.3.-" evidence="14"/>
<dbReference type="CDD" id="cd03225">
    <property type="entry name" value="ABC_cobalt_CbiO_domain1"/>
    <property type="match status" value="1"/>
</dbReference>
<dbReference type="InterPro" id="IPR017871">
    <property type="entry name" value="ABC_transporter-like_CS"/>
</dbReference>
<keyword evidence="7" id="KW-1278">Translocase</keyword>
<reference evidence="14" key="1">
    <citation type="submission" date="2019-04" db="EMBL/GenBank/DDBJ databases">
        <authorList>
            <consortium name="Pathogen Informatics"/>
        </authorList>
    </citation>
    <scope>NUCLEOTIDE SEQUENCE</scope>
    <source>
        <strain evidence="14">GPSC65</strain>
    </source>
</reference>
<evidence type="ECO:0000256" key="4">
    <source>
        <dbReference type="ARBA" id="ARBA00022475"/>
    </source>
</evidence>
<evidence type="ECO:0000256" key="7">
    <source>
        <dbReference type="ARBA" id="ARBA00022967"/>
    </source>
</evidence>
<evidence type="ECO:0000259" key="9">
    <source>
        <dbReference type="PROSITE" id="PS50893"/>
    </source>
</evidence>
<keyword evidence="8" id="KW-0472">Membrane</keyword>
<dbReference type="GO" id="GO:0016887">
    <property type="term" value="F:ATP hydrolysis activity"/>
    <property type="evidence" value="ECO:0007669"/>
    <property type="project" value="InterPro"/>
</dbReference>
<dbReference type="Gene3D" id="3.40.50.300">
    <property type="entry name" value="P-loop containing nucleotide triphosphate hydrolases"/>
    <property type="match status" value="2"/>
</dbReference>
<accession>A0A4J2GCM0</accession>
<evidence type="ECO:0000256" key="1">
    <source>
        <dbReference type="ARBA" id="ARBA00004202"/>
    </source>
</evidence>
<sequence>MGLELRAIQSPIFSEPFDFTFHAQAFTLLVGSSGSGKSSLFQVIAQVSSLPYSGQVLIDGSEVSQLSIIARVQKVGILFQNPNHQFTMENLFEELIFTLENIGYHLQEIDSKIAEVVQQCRCEAILHRPIHHLSGGEKQKAALAVLFAMNPRVYLLDEPFASIDRKSRIEILEILKELALDGKTVILCDHDLSDYKAYIDHMVELRDGKLREVFQIPSYEMTQVASKEVASSPELFHMNRVTGELGNRPLFSIADFTFYQGISCILGDNGVGKSTLFRSILQFQKYKGHIAWKKGTVLKKKKSLYRDLTGVVQEAEKQFIRVSLREELQLDGPDSERNQRIFQALRYFDLEQAVDKSPYQLSGGQQKILQLLTILTSKASVILLDEPFAGLDDRACHYFCKWIVEERNQGRSFLLISHRLDPLISVVDYWIEMTSQGLRHVKEVTITKPLTSQSSNTQGEVR</sequence>
<dbReference type="InterPro" id="IPR027417">
    <property type="entry name" value="P-loop_NTPase"/>
</dbReference>
<keyword evidence="14" id="KW-0378">Hydrolase</keyword>
<evidence type="ECO:0000313" key="14">
    <source>
        <dbReference type="EMBL" id="VNQ90370.1"/>
    </source>
</evidence>
<dbReference type="FunFam" id="3.40.50.300:FF:002540">
    <property type="entry name" value="ABC transporter, ATP-binding protein"/>
    <property type="match status" value="1"/>
</dbReference>
<dbReference type="EMBL" id="CAATFV010000007">
    <property type="protein sequence ID" value="VNP26393.1"/>
    <property type="molecule type" value="Genomic_DNA"/>
</dbReference>
<keyword evidence="3" id="KW-0813">Transport</keyword>
<evidence type="ECO:0000256" key="5">
    <source>
        <dbReference type="ARBA" id="ARBA00022741"/>
    </source>
</evidence>
<dbReference type="InterPro" id="IPR003439">
    <property type="entry name" value="ABC_transporter-like_ATP-bd"/>
</dbReference>
<dbReference type="PROSITE" id="PS00211">
    <property type="entry name" value="ABC_TRANSPORTER_1"/>
    <property type="match status" value="1"/>
</dbReference>
<dbReference type="RefSeq" id="WP_061750731.1">
    <property type="nucleotide sequence ID" value="NZ_FIVZ01000021.1"/>
</dbReference>
<dbReference type="PANTHER" id="PTHR43553">
    <property type="entry name" value="HEAVY METAL TRANSPORTER"/>
    <property type="match status" value="1"/>
</dbReference>
<evidence type="ECO:0000313" key="11">
    <source>
        <dbReference type="EMBL" id="VNP68309.1"/>
    </source>
</evidence>
<dbReference type="SUPFAM" id="SSF52540">
    <property type="entry name" value="P-loop containing nucleoside triphosphate hydrolases"/>
    <property type="match status" value="2"/>
</dbReference>
<dbReference type="EMBL" id="CAATIE010000002">
    <property type="protein sequence ID" value="VNQ40571.1"/>
    <property type="molecule type" value="Genomic_DNA"/>
</dbReference>
<dbReference type="EMBL" id="CAATHG010000008">
    <property type="protein sequence ID" value="VNQ01285.1"/>
    <property type="molecule type" value="Genomic_DNA"/>
</dbReference>
<dbReference type="EMBL" id="CAATIV010000015">
    <property type="protein sequence ID" value="VNQ90370.1"/>
    <property type="molecule type" value="Genomic_DNA"/>
</dbReference>
<evidence type="ECO:0000256" key="3">
    <source>
        <dbReference type="ARBA" id="ARBA00022448"/>
    </source>
</evidence>
<gene>
    <name evidence="14" type="primary">ykoD_2</name>
    <name evidence="13" type="synonym">ykoD_1</name>
    <name evidence="10" type="ORF">SAMEA2783849_01222</name>
    <name evidence="11" type="ORF">SAMEA2783851_01247</name>
    <name evidence="12" type="ORF">SAMEA2783852_01378</name>
    <name evidence="13" type="ORF">SAMEA2783854_00339</name>
    <name evidence="14" type="ORF">SAMEA2783856_01760</name>
</gene>
<dbReference type="InterPro" id="IPR050095">
    <property type="entry name" value="ECF_ABC_transporter_ATP-bd"/>
</dbReference>
<dbReference type="GO" id="GO:0043190">
    <property type="term" value="C:ATP-binding cassette (ABC) transporter complex"/>
    <property type="evidence" value="ECO:0007669"/>
    <property type="project" value="TreeGrafter"/>
</dbReference>
<dbReference type="PANTHER" id="PTHR43553:SF27">
    <property type="entry name" value="ENERGY-COUPLING FACTOR TRANSPORTER ATP-BINDING PROTEIN ECFA2"/>
    <property type="match status" value="1"/>
</dbReference>
<feature type="domain" description="ABC transporter" evidence="9">
    <location>
        <begin position="3"/>
        <end position="232"/>
    </location>
</feature>
<comment type="similarity">
    <text evidence="2">Belongs to the ABC transporter superfamily.</text>
</comment>
<keyword evidence="6 14" id="KW-0067">ATP-binding</keyword>
<evidence type="ECO:0000313" key="13">
    <source>
        <dbReference type="EMBL" id="VNQ40571.1"/>
    </source>
</evidence>
<protein>
    <submittedName>
        <fullName evidence="14">Cobalt or other cation ABC transporter ATP-binding protein</fullName>
        <ecNumber evidence="14">3.6.3.-</ecNumber>
    </submittedName>
</protein>
<evidence type="ECO:0000256" key="2">
    <source>
        <dbReference type="ARBA" id="ARBA00005417"/>
    </source>
</evidence>
<dbReference type="InterPro" id="IPR003593">
    <property type="entry name" value="AAA+_ATPase"/>
</dbReference>
<feature type="domain" description="ABC transporter" evidence="9">
    <location>
        <begin position="236"/>
        <end position="460"/>
    </location>
</feature>
<dbReference type="EMBL" id="CAATGT010000007">
    <property type="protein sequence ID" value="VNP68309.1"/>
    <property type="molecule type" value="Genomic_DNA"/>
</dbReference>
<evidence type="ECO:0000256" key="8">
    <source>
        <dbReference type="ARBA" id="ARBA00023136"/>
    </source>
</evidence>
<name>A0A4J2GCM0_STREE</name>
<dbReference type="PROSITE" id="PS50893">
    <property type="entry name" value="ABC_TRANSPORTER_2"/>
    <property type="match status" value="2"/>
</dbReference>
<comment type="subcellular location">
    <subcellularLocation>
        <location evidence="1">Cell membrane</location>
        <topology evidence="1">Peripheral membrane protein</topology>
    </subcellularLocation>
</comment>
<dbReference type="Pfam" id="PF00005">
    <property type="entry name" value="ABC_tran"/>
    <property type="match status" value="2"/>
</dbReference>
<dbReference type="SMART" id="SM00382">
    <property type="entry name" value="AAA"/>
    <property type="match status" value="2"/>
</dbReference>
<organism evidence="14">
    <name type="scientific">Streptococcus pneumoniae</name>
    <dbReference type="NCBI Taxonomy" id="1313"/>
    <lineage>
        <taxon>Bacteria</taxon>
        <taxon>Bacillati</taxon>
        <taxon>Bacillota</taxon>
        <taxon>Bacilli</taxon>
        <taxon>Lactobacillales</taxon>
        <taxon>Streptococcaceae</taxon>
        <taxon>Streptococcus</taxon>
    </lineage>
</organism>
<keyword evidence="5" id="KW-0547">Nucleotide-binding</keyword>
<evidence type="ECO:0000313" key="10">
    <source>
        <dbReference type="EMBL" id="VNP26393.1"/>
    </source>
</evidence>
<keyword evidence="4" id="KW-1003">Cell membrane</keyword>
<evidence type="ECO:0000313" key="12">
    <source>
        <dbReference type="EMBL" id="VNQ01285.1"/>
    </source>
</evidence>
<dbReference type="GO" id="GO:0042626">
    <property type="term" value="F:ATPase-coupled transmembrane transporter activity"/>
    <property type="evidence" value="ECO:0007669"/>
    <property type="project" value="TreeGrafter"/>
</dbReference>
<dbReference type="InterPro" id="IPR015856">
    <property type="entry name" value="ABC_transpr_CbiO/EcfA_su"/>
</dbReference>
<dbReference type="AlphaFoldDB" id="A0A4J2GCM0"/>
<evidence type="ECO:0000256" key="6">
    <source>
        <dbReference type="ARBA" id="ARBA00022840"/>
    </source>
</evidence>